<dbReference type="Proteomes" id="UP000287033">
    <property type="component" value="Unassembled WGS sequence"/>
</dbReference>
<gene>
    <name evidence="2" type="ORF">chiPu_0028047</name>
</gene>
<sequence length="77" mass="9030">VHRSPCHRCGTLFRHPAARLVADRRRLRPDCLRQRSGLHRQRDRQADRVRIHMGADAPSVQRHPAFRLGPRLRLQGQ</sequence>
<evidence type="ECO:0000256" key="1">
    <source>
        <dbReference type="SAM" id="MobiDB-lite"/>
    </source>
</evidence>
<comment type="caution">
    <text evidence="2">The sequence shown here is derived from an EMBL/GenBank/DDBJ whole genome shotgun (WGS) entry which is preliminary data.</text>
</comment>
<dbReference type="EMBL" id="BEZZ01121461">
    <property type="protein sequence ID" value="GCC44057.1"/>
    <property type="molecule type" value="Genomic_DNA"/>
</dbReference>
<organism evidence="2 3">
    <name type="scientific">Chiloscyllium punctatum</name>
    <name type="common">Brownbanded bambooshark</name>
    <name type="synonym">Hemiscyllium punctatum</name>
    <dbReference type="NCBI Taxonomy" id="137246"/>
    <lineage>
        <taxon>Eukaryota</taxon>
        <taxon>Metazoa</taxon>
        <taxon>Chordata</taxon>
        <taxon>Craniata</taxon>
        <taxon>Vertebrata</taxon>
        <taxon>Chondrichthyes</taxon>
        <taxon>Elasmobranchii</taxon>
        <taxon>Galeomorphii</taxon>
        <taxon>Galeoidea</taxon>
        <taxon>Orectolobiformes</taxon>
        <taxon>Hemiscylliidae</taxon>
        <taxon>Chiloscyllium</taxon>
    </lineage>
</organism>
<keyword evidence="3" id="KW-1185">Reference proteome</keyword>
<name>A0A401TN10_CHIPU</name>
<evidence type="ECO:0000313" key="3">
    <source>
        <dbReference type="Proteomes" id="UP000287033"/>
    </source>
</evidence>
<proteinExistence type="predicted"/>
<feature type="non-terminal residue" evidence="2">
    <location>
        <position position="1"/>
    </location>
</feature>
<reference evidence="2 3" key="1">
    <citation type="journal article" date="2018" name="Nat. Ecol. Evol.">
        <title>Shark genomes provide insights into elasmobranch evolution and the origin of vertebrates.</title>
        <authorList>
            <person name="Hara Y"/>
            <person name="Yamaguchi K"/>
            <person name="Onimaru K"/>
            <person name="Kadota M"/>
            <person name="Koyanagi M"/>
            <person name="Keeley SD"/>
            <person name="Tatsumi K"/>
            <person name="Tanaka K"/>
            <person name="Motone F"/>
            <person name="Kageyama Y"/>
            <person name="Nozu R"/>
            <person name="Adachi N"/>
            <person name="Nishimura O"/>
            <person name="Nakagawa R"/>
            <person name="Tanegashima C"/>
            <person name="Kiyatake I"/>
            <person name="Matsumoto R"/>
            <person name="Murakumo K"/>
            <person name="Nishida K"/>
            <person name="Terakita A"/>
            <person name="Kuratani S"/>
            <person name="Sato K"/>
            <person name="Hyodo S Kuraku.S."/>
        </authorList>
    </citation>
    <scope>NUCLEOTIDE SEQUENCE [LARGE SCALE GENOMIC DNA]</scope>
</reference>
<accession>A0A401TN10</accession>
<dbReference type="AlphaFoldDB" id="A0A401TN10"/>
<evidence type="ECO:0000313" key="2">
    <source>
        <dbReference type="EMBL" id="GCC44057.1"/>
    </source>
</evidence>
<feature type="region of interest" description="Disordered" evidence="1">
    <location>
        <begin position="54"/>
        <end position="77"/>
    </location>
</feature>
<protein>
    <submittedName>
        <fullName evidence="2">Uncharacterized protein</fullName>
    </submittedName>
</protein>